<proteinExistence type="predicted"/>
<protein>
    <submittedName>
        <fullName evidence="1">Uncharacterized protein</fullName>
    </submittedName>
</protein>
<reference evidence="1" key="1">
    <citation type="submission" date="2014-08" db="EMBL/GenBank/DDBJ databases">
        <authorList>
            <person name="Sharma Rahul"/>
            <person name="Thines Marco"/>
        </authorList>
    </citation>
    <scope>NUCLEOTIDE SEQUENCE</scope>
</reference>
<accession>A0A0F7STL2</accession>
<dbReference type="EMBL" id="LN483157">
    <property type="protein sequence ID" value="CED83999.1"/>
    <property type="molecule type" value="Genomic_DNA"/>
</dbReference>
<name>A0A0F7STL2_PHARH</name>
<organism evidence="1">
    <name type="scientific">Phaffia rhodozyma</name>
    <name type="common">Yeast</name>
    <name type="synonym">Xanthophyllomyces dendrorhous</name>
    <dbReference type="NCBI Taxonomy" id="264483"/>
    <lineage>
        <taxon>Eukaryota</taxon>
        <taxon>Fungi</taxon>
        <taxon>Dikarya</taxon>
        <taxon>Basidiomycota</taxon>
        <taxon>Agaricomycotina</taxon>
        <taxon>Tremellomycetes</taxon>
        <taxon>Cystofilobasidiales</taxon>
        <taxon>Mrakiaceae</taxon>
        <taxon>Phaffia</taxon>
    </lineage>
</organism>
<dbReference type="AlphaFoldDB" id="A0A0F7STL2"/>
<evidence type="ECO:0000313" key="1">
    <source>
        <dbReference type="EMBL" id="CED83999.1"/>
    </source>
</evidence>
<sequence>MNDQDHKSEPRITSFLSEFKFTFPPWPKPAGLLSFEEFKSVGHQASAGIEETKASEDEGSSEHHLDGLESIIPDLSIRKDQKLSSAEDREVYRATILQVKDIFGGNGIHGKEPDDTISYDFGPYDSQNDPAVRLYRATREWEISRNQILIDDQAYLIVWAHWKHFAQTERTTTDNQSSDDGRDDDVVLIDEEGNISQFNDGLDGGDVVDDVVKCRFLDDIEGTVKLFLSSRFNPDLVNILWSDERLAAAPKIILSFLKYIVAHKVLPEVHYQSQIQETICFLAAELDSSDSFQAGSDSNNSLKYEKLLPLHHQKEVAAGWGYDSETEE</sequence>